<name>A0A7W7T9I7_9PSEU</name>
<dbReference type="Pfam" id="PF14011">
    <property type="entry name" value="ESX-1_EspG"/>
    <property type="match status" value="1"/>
</dbReference>
<keyword evidence="3" id="KW-0963">Cytoplasm</keyword>
<accession>A0A7W7T9I7</accession>
<evidence type="ECO:0000256" key="4">
    <source>
        <dbReference type="ARBA" id="ARBA00023186"/>
    </source>
</evidence>
<dbReference type="EMBL" id="JACHJS010000001">
    <property type="protein sequence ID" value="MBB4969058.1"/>
    <property type="molecule type" value="Genomic_DNA"/>
</dbReference>
<keyword evidence="4" id="KW-0143">Chaperone</keyword>
<comment type="caution">
    <text evidence="5">The sequence shown here is derived from an EMBL/GenBank/DDBJ whole genome shotgun (WGS) entry which is preliminary data.</text>
</comment>
<dbReference type="AlphaFoldDB" id="A0A7W7T9I7"/>
<proteinExistence type="inferred from homology"/>
<evidence type="ECO:0000256" key="2">
    <source>
        <dbReference type="ARBA" id="ARBA00006411"/>
    </source>
</evidence>
<comment type="subcellular location">
    <subcellularLocation>
        <location evidence="1">Cytoplasm</location>
    </subcellularLocation>
</comment>
<evidence type="ECO:0008006" key="7">
    <source>
        <dbReference type="Google" id="ProtNLM"/>
    </source>
</evidence>
<dbReference type="RefSeq" id="WP_184674771.1">
    <property type="nucleotide sequence ID" value="NZ_BAABAI010000043.1"/>
</dbReference>
<dbReference type="InterPro" id="IPR025734">
    <property type="entry name" value="EspG"/>
</dbReference>
<comment type="similarity">
    <text evidence="2">Belongs to the EspG family.</text>
</comment>
<gene>
    <name evidence="5" type="ORF">F4559_006417</name>
</gene>
<evidence type="ECO:0000256" key="3">
    <source>
        <dbReference type="ARBA" id="ARBA00022490"/>
    </source>
</evidence>
<sequence length="256" mass="28090">MTERVFRLSAAEFFLLWQAAHRGGPPVPLGTRHYGFTEADRRSLEEVASRDLYQRGYGTVQRPDEDLYGLLRGLAEFQVGLEVVFNNQAGGLARGLATAAWHGAFAGRLGDVVQLSGFPPSSLAYTTVNTLPRVSPGAGRSLNVRWDDYLAAVRAGETDGPEGFLDTLRRLGMREPEMKTLMRIVTTRQGGGQVGLIARNRNGYLHNVRGAALSWLDTADGRYLLRRDRQWLVVAPVDPPRLVSAVESLIGSVSRG</sequence>
<reference evidence="5 6" key="1">
    <citation type="submission" date="2020-08" db="EMBL/GenBank/DDBJ databases">
        <title>Sequencing the genomes of 1000 actinobacteria strains.</title>
        <authorList>
            <person name="Klenk H.-P."/>
        </authorList>
    </citation>
    <scope>NUCLEOTIDE SEQUENCE [LARGE SCALE GENOMIC DNA]</scope>
    <source>
        <strain evidence="5 6">DSM 45084</strain>
    </source>
</reference>
<evidence type="ECO:0000313" key="6">
    <source>
        <dbReference type="Proteomes" id="UP000542674"/>
    </source>
</evidence>
<protein>
    <recommendedName>
        <fullName evidence="7">ESAT-6 protein secretion system EspG family protein</fullName>
    </recommendedName>
</protein>
<evidence type="ECO:0000256" key="1">
    <source>
        <dbReference type="ARBA" id="ARBA00004496"/>
    </source>
</evidence>
<organism evidence="5 6">
    <name type="scientific">Saccharothrix violaceirubra</name>
    <dbReference type="NCBI Taxonomy" id="413306"/>
    <lineage>
        <taxon>Bacteria</taxon>
        <taxon>Bacillati</taxon>
        <taxon>Actinomycetota</taxon>
        <taxon>Actinomycetes</taxon>
        <taxon>Pseudonocardiales</taxon>
        <taxon>Pseudonocardiaceae</taxon>
        <taxon>Saccharothrix</taxon>
    </lineage>
</organism>
<dbReference type="Proteomes" id="UP000542674">
    <property type="component" value="Unassembled WGS sequence"/>
</dbReference>
<evidence type="ECO:0000313" key="5">
    <source>
        <dbReference type="EMBL" id="MBB4969058.1"/>
    </source>
</evidence>
<keyword evidence="6" id="KW-1185">Reference proteome</keyword>